<sequence length="58" mass="6233">TSSFILKATVSGQSWTDPNTRVCAGADLVDYKGETWDENTTLSETDTIIAHDPCDLAA</sequence>
<organism evidence="1">
    <name type="scientific">marine sediment metagenome</name>
    <dbReference type="NCBI Taxonomy" id="412755"/>
    <lineage>
        <taxon>unclassified sequences</taxon>
        <taxon>metagenomes</taxon>
        <taxon>ecological metagenomes</taxon>
    </lineage>
</organism>
<gene>
    <name evidence="1" type="ORF">LCGC14_2541300</name>
</gene>
<name>A0A0F9BDG4_9ZZZZ</name>
<protein>
    <submittedName>
        <fullName evidence="1">Uncharacterized protein</fullName>
    </submittedName>
</protein>
<evidence type="ECO:0000313" key="1">
    <source>
        <dbReference type="EMBL" id="KKL11887.1"/>
    </source>
</evidence>
<accession>A0A0F9BDG4</accession>
<feature type="non-terminal residue" evidence="1">
    <location>
        <position position="1"/>
    </location>
</feature>
<proteinExistence type="predicted"/>
<dbReference type="EMBL" id="LAZR01041479">
    <property type="protein sequence ID" value="KKL11887.1"/>
    <property type="molecule type" value="Genomic_DNA"/>
</dbReference>
<comment type="caution">
    <text evidence="1">The sequence shown here is derived from an EMBL/GenBank/DDBJ whole genome shotgun (WGS) entry which is preliminary data.</text>
</comment>
<dbReference type="AlphaFoldDB" id="A0A0F9BDG4"/>
<reference evidence="1" key="1">
    <citation type="journal article" date="2015" name="Nature">
        <title>Complex archaea that bridge the gap between prokaryotes and eukaryotes.</title>
        <authorList>
            <person name="Spang A."/>
            <person name="Saw J.H."/>
            <person name="Jorgensen S.L."/>
            <person name="Zaremba-Niedzwiedzka K."/>
            <person name="Martijn J."/>
            <person name="Lind A.E."/>
            <person name="van Eijk R."/>
            <person name="Schleper C."/>
            <person name="Guy L."/>
            <person name="Ettema T.J."/>
        </authorList>
    </citation>
    <scope>NUCLEOTIDE SEQUENCE</scope>
</reference>